<evidence type="ECO:0000313" key="3">
    <source>
        <dbReference type="Proteomes" id="UP001149163"/>
    </source>
</evidence>
<dbReference type="GeneID" id="81426024"/>
<reference evidence="2" key="1">
    <citation type="submission" date="2022-11" db="EMBL/GenBank/DDBJ databases">
        <authorList>
            <person name="Petersen C."/>
        </authorList>
    </citation>
    <scope>NUCLEOTIDE SEQUENCE</scope>
    <source>
        <strain evidence="2">IBT 26290</strain>
    </source>
</reference>
<proteinExistence type="predicted"/>
<keyword evidence="3" id="KW-1185">Reference proteome</keyword>
<evidence type="ECO:0000256" key="1">
    <source>
        <dbReference type="SAM" id="MobiDB-lite"/>
    </source>
</evidence>
<dbReference type="Proteomes" id="UP001149163">
    <property type="component" value="Unassembled WGS sequence"/>
</dbReference>
<protein>
    <submittedName>
        <fullName evidence="2">Uncharacterized protein</fullName>
    </submittedName>
</protein>
<accession>A0A9W9I974</accession>
<dbReference type="EMBL" id="JAPQKN010000002">
    <property type="protein sequence ID" value="KAJ5169129.1"/>
    <property type="molecule type" value="Genomic_DNA"/>
</dbReference>
<comment type="caution">
    <text evidence="2">The sequence shown here is derived from an EMBL/GenBank/DDBJ whole genome shotgun (WGS) entry which is preliminary data.</text>
</comment>
<name>A0A9W9I974_9EURO</name>
<gene>
    <name evidence="2" type="ORF">N7482_004723</name>
</gene>
<dbReference type="RefSeq" id="XP_056545590.1">
    <property type="nucleotide sequence ID" value="XM_056686848.1"/>
</dbReference>
<feature type="region of interest" description="Disordered" evidence="1">
    <location>
        <begin position="1"/>
        <end position="55"/>
    </location>
</feature>
<evidence type="ECO:0000313" key="2">
    <source>
        <dbReference type="EMBL" id="KAJ5169129.1"/>
    </source>
</evidence>
<sequence>MIAGGTPSTALRRPSLSSYPPPTSKRARPSASSYHALGSKGLSQTDGETKGRDFQDSLLQTPLSLLPLLNCNSRATLPTLD</sequence>
<reference evidence="2" key="2">
    <citation type="journal article" date="2023" name="IMA Fungus">
        <title>Comparative genomic study of the Penicillium genus elucidates a diverse pangenome and 15 lateral gene transfer events.</title>
        <authorList>
            <person name="Petersen C."/>
            <person name="Sorensen T."/>
            <person name="Nielsen M.R."/>
            <person name="Sondergaard T.E."/>
            <person name="Sorensen J.L."/>
            <person name="Fitzpatrick D.A."/>
            <person name="Frisvad J.C."/>
            <person name="Nielsen K.L."/>
        </authorList>
    </citation>
    <scope>NUCLEOTIDE SEQUENCE</scope>
    <source>
        <strain evidence="2">IBT 26290</strain>
    </source>
</reference>
<organism evidence="2 3">
    <name type="scientific">Penicillium canariense</name>
    <dbReference type="NCBI Taxonomy" id="189055"/>
    <lineage>
        <taxon>Eukaryota</taxon>
        <taxon>Fungi</taxon>
        <taxon>Dikarya</taxon>
        <taxon>Ascomycota</taxon>
        <taxon>Pezizomycotina</taxon>
        <taxon>Eurotiomycetes</taxon>
        <taxon>Eurotiomycetidae</taxon>
        <taxon>Eurotiales</taxon>
        <taxon>Aspergillaceae</taxon>
        <taxon>Penicillium</taxon>
    </lineage>
</organism>
<dbReference type="AlphaFoldDB" id="A0A9W9I974"/>